<evidence type="ECO:0000313" key="2">
    <source>
        <dbReference type="Proteomes" id="UP000266861"/>
    </source>
</evidence>
<dbReference type="Gene3D" id="3.40.50.300">
    <property type="entry name" value="P-loop containing nucleotide triphosphate hydrolases"/>
    <property type="match status" value="1"/>
</dbReference>
<dbReference type="GO" id="GO:0005634">
    <property type="term" value="C:nucleus"/>
    <property type="evidence" value="ECO:0007669"/>
    <property type="project" value="TreeGrafter"/>
</dbReference>
<dbReference type="EMBL" id="PQFF01000337">
    <property type="protein sequence ID" value="RHZ58288.1"/>
    <property type="molecule type" value="Genomic_DNA"/>
</dbReference>
<dbReference type="GO" id="GO:0006261">
    <property type="term" value="P:DNA-templated DNA replication"/>
    <property type="evidence" value="ECO:0007669"/>
    <property type="project" value="TreeGrafter"/>
</dbReference>
<keyword evidence="2" id="KW-1185">Reference proteome</keyword>
<evidence type="ECO:0008006" key="3">
    <source>
        <dbReference type="Google" id="ProtNLM"/>
    </source>
</evidence>
<dbReference type="PANTHER" id="PTHR11669:SF9">
    <property type="entry name" value="REPLICATION FACTOR C SUBUNIT 5"/>
    <property type="match status" value="1"/>
</dbReference>
<comment type="caution">
    <text evidence="1">The sequence shown here is derived from an EMBL/GenBank/DDBJ whole genome shotgun (WGS) entry which is preliminary data.</text>
</comment>
<dbReference type="OrthoDB" id="4199794at2759"/>
<reference evidence="1 2" key="1">
    <citation type="submission" date="2018-08" db="EMBL/GenBank/DDBJ databases">
        <title>Genome and evolution of the arbuscular mycorrhizal fungus Diversispora epigaea (formerly Glomus versiforme) and its bacterial endosymbionts.</title>
        <authorList>
            <person name="Sun X."/>
            <person name="Fei Z."/>
            <person name="Harrison M."/>
        </authorList>
    </citation>
    <scope>NUCLEOTIDE SEQUENCE [LARGE SCALE GENOMIC DNA]</scope>
    <source>
        <strain evidence="1 2">IT104</strain>
    </source>
</reference>
<proteinExistence type="predicted"/>
<dbReference type="GO" id="GO:0003689">
    <property type="term" value="F:DNA clamp loader activity"/>
    <property type="evidence" value="ECO:0007669"/>
    <property type="project" value="TreeGrafter"/>
</dbReference>
<accession>A0A397H8K9</accession>
<dbReference type="GO" id="GO:0005663">
    <property type="term" value="C:DNA replication factor C complex"/>
    <property type="evidence" value="ECO:0007669"/>
    <property type="project" value="TreeGrafter"/>
</dbReference>
<dbReference type="Pfam" id="PF13177">
    <property type="entry name" value="DNA_pol3_delta2"/>
    <property type="match status" value="1"/>
</dbReference>
<name>A0A397H8K9_9GLOM</name>
<protein>
    <recommendedName>
        <fullName evidence="3">Replication factor C C-terminal domain-containing protein</fullName>
    </recommendedName>
</protein>
<dbReference type="SUPFAM" id="SSF52540">
    <property type="entry name" value="P-loop containing nucleoside triphosphate hydrolases"/>
    <property type="match status" value="1"/>
</dbReference>
<dbReference type="InterPro" id="IPR050238">
    <property type="entry name" value="DNA_Rep/Repair_Clamp_Loader"/>
</dbReference>
<organism evidence="1 2">
    <name type="scientific">Diversispora epigaea</name>
    <dbReference type="NCBI Taxonomy" id="1348612"/>
    <lineage>
        <taxon>Eukaryota</taxon>
        <taxon>Fungi</taxon>
        <taxon>Fungi incertae sedis</taxon>
        <taxon>Mucoromycota</taxon>
        <taxon>Glomeromycotina</taxon>
        <taxon>Glomeromycetes</taxon>
        <taxon>Diversisporales</taxon>
        <taxon>Diversisporaceae</taxon>
        <taxon>Diversispora</taxon>
    </lineage>
</organism>
<gene>
    <name evidence="1" type="ORF">Glove_374g21</name>
</gene>
<dbReference type="GO" id="GO:0006281">
    <property type="term" value="P:DNA repair"/>
    <property type="evidence" value="ECO:0007669"/>
    <property type="project" value="TreeGrafter"/>
</dbReference>
<dbReference type="STRING" id="1348612.A0A397H8K9"/>
<evidence type="ECO:0000313" key="1">
    <source>
        <dbReference type="EMBL" id="RHZ58288.1"/>
    </source>
</evidence>
<dbReference type="Proteomes" id="UP000266861">
    <property type="component" value="Unassembled WGS sequence"/>
</dbReference>
<sequence length="101" mass="11799">MFSNGFKLIILDEADSMTNVAQNALRRIIEKYTWNVRFCTICNYISKIIPAVQSRCTRFLFSPIKGKKARSQIENIISALQRIADGDMRMFYRHVMLHIII</sequence>
<dbReference type="PANTHER" id="PTHR11669">
    <property type="entry name" value="REPLICATION FACTOR C / DNA POLYMERASE III GAMMA-TAU SUBUNIT"/>
    <property type="match status" value="1"/>
</dbReference>
<dbReference type="AlphaFoldDB" id="A0A397H8K9"/>
<dbReference type="InterPro" id="IPR027417">
    <property type="entry name" value="P-loop_NTPase"/>
</dbReference>